<sequence>MDGENFPNTKLSLLIDSVAIRICIAHHQAPDISNQSSAKQKKSKQAPAGNGPVNMAARSLACSTRNSFDYSFLHSNKHRQQKCSHEKITSTGSRRMACNRSSAFASGPELPHIILSDMADKYGPIFSIRLGVHSALIMSSWEIAKECFTTNYLIFCDRTRTTAIKHMSYDFAMFGLGKYGPYWRELRKISVQKLLPNRKIEMLRHLYVAEIRALMRYLYNACVESTTRRRRRWR</sequence>
<evidence type="ECO:0000256" key="2">
    <source>
        <dbReference type="ARBA" id="ARBA00004370"/>
    </source>
</evidence>
<protein>
    <submittedName>
        <fullName evidence="12">Cytochrome</fullName>
    </submittedName>
</protein>
<gene>
    <name evidence="12" type="ORF">Scaly_1582500</name>
</gene>
<dbReference type="Gene3D" id="1.10.630.10">
    <property type="entry name" value="Cytochrome P450"/>
    <property type="match status" value="1"/>
</dbReference>
<keyword evidence="9" id="KW-0503">Monooxygenase</keyword>
<keyword evidence="6" id="KW-1133">Transmembrane helix</keyword>
<keyword evidence="5" id="KW-0479">Metal-binding</keyword>
<comment type="caution">
    <text evidence="12">The sequence shown here is derived from an EMBL/GenBank/DDBJ whole genome shotgun (WGS) entry which is preliminary data.</text>
</comment>
<evidence type="ECO:0000256" key="10">
    <source>
        <dbReference type="ARBA" id="ARBA00023136"/>
    </source>
</evidence>
<dbReference type="Pfam" id="PF00067">
    <property type="entry name" value="p450"/>
    <property type="match status" value="1"/>
</dbReference>
<dbReference type="SUPFAM" id="SSF48264">
    <property type="entry name" value="Cytochrome P450"/>
    <property type="match status" value="1"/>
</dbReference>
<dbReference type="GO" id="GO:0016020">
    <property type="term" value="C:membrane"/>
    <property type="evidence" value="ECO:0007669"/>
    <property type="project" value="UniProtKB-SubCell"/>
</dbReference>
<accession>A0AAW2PAF2</accession>
<evidence type="ECO:0000256" key="6">
    <source>
        <dbReference type="ARBA" id="ARBA00022989"/>
    </source>
</evidence>
<feature type="region of interest" description="Disordered" evidence="11">
    <location>
        <begin position="31"/>
        <end position="52"/>
    </location>
</feature>
<evidence type="ECO:0000256" key="1">
    <source>
        <dbReference type="ARBA" id="ARBA00001971"/>
    </source>
</evidence>
<comment type="subcellular location">
    <subcellularLocation>
        <location evidence="2">Membrane</location>
    </subcellularLocation>
</comment>
<evidence type="ECO:0000256" key="4">
    <source>
        <dbReference type="ARBA" id="ARBA00022692"/>
    </source>
</evidence>
<dbReference type="AlphaFoldDB" id="A0AAW2PAF2"/>
<dbReference type="GO" id="GO:0005506">
    <property type="term" value="F:iron ion binding"/>
    <property type="evidence" value="ECO:0007669"/>
    <property type="project" value="InterPro"/>
</dbReference>
<dbReference type="GO" id="GO:0016705">
    <property type="term" value="F:oxidoreductase activity, acting on paired donors, with incorporation or reduction of molecular oxygen"/>
    <property type="evidence" value="ECO:0007669"/>
    <property type="project" value="InterPro"/>
</dbReference>
<keyword evidence="3" id="KW-0349">Heme</keyword>
<evidence type="ECO:0000256" key="9">
    <source>
        <dbReference type="ARBA" id="ARBA00023033"/>
    </source>
</evidence>
<organism evidence="12">
    <name type="scientific">Sesamum calycinum</name>
    <dbReference type="NCBI Taxonomy" id="2727403"/>
    <lineage>
        <taxon>Eukaryota</taxon>
        <taxon>Viridiplantae</taxon>
        <taxon>Streptophyta</taxon>
        <taxon>Embryophyta</taxon>
        <taxon>Tracheophyta</taxon>
        <taxon>Spermatophyta</taxon>
        <taxon>Magnoliopsida</taxon>
        <taxon>eudicotyledons</taxon>
        <taxon>Gunneridae</taxon>
        <taxon>Pentapetalae</taxon>
        <taxon>asterids</taxon>
        <taxon>lamiids</taxon>
        <taxon>Lamiales</taxon>
        <taxon>Pedaliaceae</taxon>
        <taxon>Sesamum</taxon>
    </lineage>
</organism>
<evidence type="ECO:0000256" key="7">
    <source>
        <dbReference type="ARBA" id="ARBA00023002"/>
    </source>
</evidence>
<dbReference type="InterPro" id="IPR050651">
    <property type="entry name" value="Plant_Cytochrome_P450_Monoox"/>
</dbReference>
<dbReference type="InterPro" id="IPR001128">
    <property type="entry name" value="Cyt_P450"/>
</dbReference>
<dbReference type="GO" id="GO:0020037">
    <property type="term" value="F:heme binding"/>
    <property type="evidence" value="ECO:0007669"/>
    <property type="project" value="InterPro"/>
</dbReference>
<evidence type="ECO:0000256" key="3">
    <source>
        <dbReference type="ARBA" id="ARBA00022617"/>
    </source>
</evidence>
<keyword evidence="8" id="KW-0408">Iron</keyword>
<evidence type="ECO:0000313" key="12">
    <source>
        <dbReference type="EMBL" id="KAL0351938.1"/>
    </source>
</evidence>
<keyword evidence="10" id="KW-0472">Membrane</keyword>
<comment type="cofactor">
    <cofactor evidence="1">
        <name>heme</name>
        <dbReference type="ChEBI" id="CHEBI:30413"/>
    </cofactor>
</comment>
<dbReference type="PANTHER" id="PTHR47947">
    <property type="entry name" value="CYTOCHROME P450 82C3-RELATED"/>
    <property type="match status" value="1"/>
</dbReference>
<dbReference type="EMBL" id="JACGWM010000009">
    <property type="protein sequence ID" value="KAL0351938.1"/>
    <property type="molecule type" value="Genomic_DNA"/>
</dbReference>
<dbReference type="GO" id="GO:0004497">
    <property type="term" value="F:monooxygenase activity"/>
    <property type="evidence" value="ECO:0007669"/>
    <property type="project" value="UniProtKB-KW"/>
</dbReference>
<keyword evidence="7" id="KW-0560">Oxidoreductase</keyword>
<reference evidence="12" key="2">
    <citation type="journal article" date="2024" name="Plant">
        <title>Genomic evolution and insights into agronomic trait innovations of Sesamum species.</title>
        <authorList>
            <person name="Miao H."/>
            <person name="Wang L."/>
            <person name="Qu L."/>
            <person name="Liu H."/>
            <person name="Sun Y."/>
            <person name="Le M."/>
            <person name="Wang Q."/>
            <person name="Wei S."/>
            <person name="Zheng Y."/>
            <person name="Lin W."/>
            <person name="Duan Y."/>
            <person name="Cao H."/>
            <person name="Xiong S."/>
            <person name="Wang X."/>
            <person name="Wei L."/>
            <person name="Li C."/>
            <person name="Ma Q."/>
            <person name="Ju M."/>
            <person name="Zhao R."/>
            <person name="Li G."/>
            <person name="Mu C."/>
            <person name="Tian Q."/>
            <person name="Mei H."/>
            <person name="Zhang T."/>
            <person name="Gao T."/>
            <person name="Zhang H."/>
        </authorList>
    </citation>
    <scope>NUCLEOTIDE SEQUENCE</scope>
    <source>
        <strain evidence="12">KEN8</strain>
    </source>
</reference>
<evidence type="ECO:0000256" key="11">
    <source>
        <dbReference type="SAM" id="MobiDB-lite"/>
    </source>
</evidence>
<proteinExistence type="predicted"/>
<keyword evidence="4" id="KW-0812">Transmembrane</keyword>
<evidence type="ECO:0000256" key="8">
    <source>
        <dbReference type="ARBA" id="ARBA00023004"/>
    </source>
</evidence>
<name>A0AAW2PAF2_9LAMI</name>
<evidence type="ECO:0000256" key="5">
    <source>
        <dbReference type="ARBA" id="ARBA00022723"/>
    </source>
</evidence>
<dbReference type="PANTHER" id="PTHR47947:SF26">
    <property type="entry name" value="CYTOCHROME P450"/>
    <property type="match status" value="1"/>
</dbReference>
<reference evidence="12" key="1">
    <citation type="submission" date="2020-06" db="EMBL/GenBank/DDBJ databases">
        <authorList>
            <person name="Li T."/>
            <person name="Hu X."/>
            <person name="Zhang T."/>
            <person name="Song X."/>
            <person name="Zhang H."/>
            <person name="Dai N."/>
            <person name="Sheng W."/>
            <person name="Hou X."/>
            <person name="Wei L."/>
        </authorList>
    </citation>
    <scope>NUCLEOTIDE SEQUENCE</scope>
    <source>
        <strain evidence="12">KEN8</strain>
        <tissue evidence="12">Leaf</tissue>
    </source>
</reference>
<dbReference type="InterPro" id="IPR036396">
    <property type="entry name" value="Cyt_P450_sf"/>
</dbReference>